<proteinExistence type="predicted"/>
<dbReference type="InterPro" id="IPR029787">
    <property type="entry name" value="Nucleotide_cyclase"/>
</dbReference>
<dbReference type="Pfam" id="PF00563">
    <property type="entry name" value="EAL"/>
    <property type="match status" value="1"/>
</dbReference>
<dbReference type="InterPro" id="IPR000160">
    <property type="entry name" value="GGDEF_dom"/>
</dbReference>
<dbReference type="PANTHER" id="PTHR33121">
    <property type="entry name" value="CYCLIC DI-GMP PHOSPHODIESTERASE PDEF"/>
    <property type="match status" value="1"/>
</dbReference>
<evidence type="ECO:0000313" key="3">
    <source>
        <dbReference type="EMBL" id="MEM5497247.1"/>
    </source>
</evidence>
<feature type="domain" description="EAL" evidence="2">
    <location>
        <begin position="494"/>
        <end position="747"/>
    </location>
</feature>
<keyword evidence="1" id="KW-0812">Transmembrane</keyword>
<feature type="transmembrane region" description="Helical" evidence="1">
    <location>
        <begin position="88"/>
        <end position="107"/>
    </location>
</feature>
<dbReference type="InterPro" id="IPR035919">
    <property type="entry name" value="EAL_sf"/>
</dbReference>
<reference evidence="3 4" key="1">
    <citation type="submission" date="2024-03" db="EMBL/GenBank/DDBJ databases">
        <title>Community enrichment and isolation of bacterial strains for fucoidan degradation.</title>
        <authorList>
            <person name="Sichert A."/>
        </authorList>
    </citation>
    <scope>NUCLEOTIDE SEQUENCE [LARGE SCALE GENOMIC DNA]</scope>
    <source>
        <strain evidence="3 4">AS12</strain>
    </source>
</reference>
<feature type="transmembrane region" description="Helical" evidence="1">
    <location>
        <begin position="127"/>
        <end position="153"/>
    </location>
</feature>
<dbReference type="PROSITE" id="PS50883">
    <property type="entry name" value="EAL"/>
    <property type="match status" value="1"/>
</dbReference>
<keyword evidence="4" id="KW-1185">Reference proteome</keyword>
<gene>
    <name evidence="3" type="ORF">WNY77_07580</name>
</gene>
<dbReference type="Gene3D" id="3.30.450.20">
    <property type="entry name" value="PAS domain"/>
    <property type="match status" value="1"/>
</dbReference>
<dbReference type="PANTHER" id="PTHR33121:SF70">
    <property type="entry name" value="SIGNALING PROTEIN YKOW"/>
    <property type="match status" value="1"/>
</dbReference>
<sequence>MSFIAHLKLQLRDYFYLQDDYHPSAQVEAWRISSLRIMLVSILLLCSVFVIQSAWQSVIEKIAYVIPMALTFYVALTAMLLISRRHFYISSYGLLGLIVLAAISFNATQNNQTLSMLGPIVMYSTPFVAFILLGWRAGLFCIFLNIAPLYILINQISLADYFTPFPVQEHANYYLHVILFVFTNICIPLAIARASIAAKRGNQYNNERNQMLTSQNQLYHALFVDAQTAKIIIDSDRKIIEANDSAKSLLRSSLPKHFIGEHLNYIFPELSERDDSMVVNRTMGAKMKVLELSAQSINDELHTLITIQDVSAKALLHKTLAVQTQARQRQKLYDENIGLPNRQWLENKLSTNAEQFNTAISLCAIRINNAHFIEQKYGFLYLPKVLKRLSTLLSEQMGERSVIAVLDRHSLGFAISIVDDAVIKSAMNQVIAGLPRSMVIDGLTIHVDCKVGVATHTVNEDVSRLINNALHAVTDNDAVINYYEMGSQQRFIEHQEISILLNEALSNDELYVDYQPKVRGDGSIIGMEALLRWSSPIIGGVSPGVFIPIAEQSGLVLRLTRWLVNHVCIQIRQWEDEGLDIVPVAINISGPDLDQADFKKYLINCVVEQNIKPHFIELELTESAKTQNIPDAIATVQYLASFGFCITLDDFGVGYSGLSKLTNFPVQRVKIDRQFITNIQSDAKNAQVVEAIVAMCKVFKIDVLAEGVEDLREVDCLLEMGCKSFQGFAFARPMSRRSIAKLIDKTQMPNVKLPLKRQNKINQ</sequence>
<dbReference type="SUPFAM" id="SSF141868">
    <property type="entry name" value="EAL domain-like"/>
    <property type="match status" value="1"/>
</dbReference>
<dbReference type="InterPro" id="IPR050706">
    <property type="entry name" value="Cyclic-di-GMP_PDE-like"/>
</dbReference>
<comment type="caution">
    <text evidence="3">The sequence shown here is derived from an EMBL/GenBank/DDBJ whole genome shotgun (WGS) entry which is preliminary data.</text>
</comment>
<feature type="transmembrane region" description="Helical" evidence="1">
    <location>
        <begin position="37"/>
        <end position="55"/>
    </location>
</feature>
<dbReference type="InterPro" id="IPR043128">
    <property type="entry name" value="Rev_trsase/Diguanyl_cyclase"/>
</dbReference>
<dbReference type="InterPro" id="IPR001633">
    <property type="entry name" value="EAL_dom"/>
</dbReference>
<keyword evidence="1" id="KW-0472">Membrane</keyword>
<evidence type="ECO:0000259" key="2">
    <source>
        <dbReference type="PROSITE" id="PS50883"/>
    </source>
</evidence>
<dbReference type="SUPFAM" id="SSF55073">
    <property type="entry name" value="Nucleotide cyclase"/>
    <property type="match status" value="1"/>
</dbReference>
<dbReference type="Gene3D" id="3.20.20.450">
    <property type="entry name" value="EAL domain"/>
    <property type="match status" value="1"/>
</dbReference>
<dbReference type="EMBL" id="JBBMQS010000004">
    <property type="protein sequence ID" value="MEM5497247.1"/>
    <property type="molecule type" value="Genomic_DNA"/>
</dbReference>
<dbReference type="RefSeq" id="WP_342881341.1">
    <property type="nucleotide sequence ID" value="NZ_JBBMQS010000004.1"/>
</dbReference>
<accession>A0ABU9STR1</accession>
<keyword evidence="1" id="KW-1133">Transmembrane helix</keyword>
<dbReference type="Proteomes" id="UP001461163">
    <property type="component" value="Unassembled WGS sequence"/>
</dbReference>
<dbReference type="Pfam" id="PF00990">
    <property type="entry name" value="GGDEF"/>
    <property type="match status" value="1"/>
</dbReference>
<dbReference type="SMART" id="SM00267">
    <property type="entry name" value="GGDEF"/>
    <property type="match status" value="1"/>
</dbReference>
<dbReference type="Gene3D" id="3.30.70.270">
    <property type="match status" value="1"/>
</dbReference>
<feature type="transmembrane region" description="Helical" evidence="1">
    <location>
        <begin position="62"/>
        <end position="82"/>
    </location>
</feature>
<protein>
    <submittedName>
        <fullName evidence="3">EAL domain-containing protein</fullName>
    </submittedName>
</protein>
<dbReference type="CDD" id="cd01948">
    <property type="entry name" value="EAL"/>
    <property type="match status" value="1"/>
</dbReference>
<organism evidence="3 4">
    <name type="scientific">Paraglaciecola mesophila</name>
    <dbReference type="NCBI Taxonomy" id="197222"/>
    <lineage>
        <taxon>Bacteria</taxon>
        <taxon>Pseudomonadati</taxon>
        <taxon>Pseudomonadota</taxon>
        <taxon>Gammaproteobacteria</taxon>
        <taxon>Alteromonadales</taxon>
        <taxon>Alteromonadaceae</taxon>
        <taxon>Paraglaciecola</taxon>
    </lineage>
</organism>
<evidence type="ECO:0000256" key="1">
    <source>
        <dbReference type="SAM" id="Phobius"/>
    </source>
</evidence>
<evidence type="ECO:0000313" key="4">
    <source>
        <dbReference type="Proteomes" id="UP001461163"/>
    </source>
</evidence>
<feature type="transmembrane region" description="Helical" evidence="1">
    <location>
        <begin position="173"/>
        <end position="192"/>
    </location>
</feature>
<name>A0ABU9STR1_9ALTE</name>
<dbReference type="SMART" id="SM00052">
    <property type="entry name" value="EAL"/>
    <property type="match status" value="1"/>
</dbReference>